<feature type="transmembrane region" description="Helical" evidence="1">
    <location>
        <begin position="79"/>
        <end position="98"/>
    </location>
</feature>
<evidence type="ECO:0000256" key="1">
    <source>
        <dbReference type="SAM" id="Phobius"/>
    </source>
</evidence>
<reference evidence="2" key="1">
    <citation type="submission" date="2021-05" db="EMBL/GenBank/DDBJ databases">
        <authorList>
            <person name="Alioto T."/>
            <person name="Alioto T."/>
            <person name="Gomez Garrido J."/>
        </authorList>
    </citation>
    <scope>NUCLEOTIDE SEQUENCE</scope>
</reference>
<keyword evidence="1" id="KW-0812">Transmembrane</keyword>
<dbReference type="EMBL" id="HBUF01388784">
    <property type="protein sequence ID" value="CAG6733068.1"/>
    <property type="molecule type" value="Transcribed_RNA"/>
</dbReference>
<evidence type="ECO:0000313" key="2">
    <source>
        <dbReference type="EMBL" id="CAG6733068.1"/>
    </source>
</evidence>
<sequence>MTLETPCINFGYVTKYLTTRKNPTLNLNSLTYTVKMLRWVGGGNLMNTIFIFFFFTCWLPIPYFFFLFFRSILKTDIDPWGYCFIKLMLLVLLAVLLAKTSKKCQNLAKSRVYQKMYIIILMNQFVHENELKNSMHICIYIK</sequence>
<keyword evidence="1" id="KW-1133">Transmembrane helix</keyword>
<name>A0A8D8YQN8_9HEMI</name>
<organism evidence="2">
    <name type="scientific">Cacopsylla melanoneura</name>
    <dbReference type="NCBI Taxonomy" id="428564"/>
    <lineage>
        <taxon>Eukaryota</taxon>
        <taxon>Metazoa</taxon>
        <taxon>Ecdysozoa</taxon>
        <taxon>Arthropoda</taxon>
        <taxon>Hexapoda</taxon>
        <taxon>Insecta</taxon>
        <taxon>Pterygota</taxon>
        <taxon>Neoptera</taxon>
        <taxon>Paraneoptera</taxon>
        <taxon>Hemiptera</taxon>
        <taxon>Sternorrhyncha</taxon>
        <taxon>Psylloidea</taxon>
        <taxon>Psyllidae</taxon>
        <taxon>Psyllinae</taxon>
        <taxon>Cacopsylla</taxon>
    </lineage>
</organism>
<keyword evidence="1" id="KW-0472">Membrane</keyword>
<dbReference type="AlphaFoldDB" id="A0A8D8YQN8"/>
<protein>
    <submittedName>
        <fullName evidence="2">Uncharacterized protein</fullName>
    </submittedName>
</protein>
<accession>A0A8D8YQN8</accession>
<proteinExistence type="predicted"/>
<feature type="transmembrane region" description="Helical" evidence="1">
    <location>
        <begin position="45"/>
        <end position="73"/>
    </location>
</feature>